<gene>
    <name evidence="4" type="ORF">OBE_01354</name>
</gene>
<dbReference type="Gene3D" id="3.40.50.2000">
    <property type="entry name" value="Glycogen Phosphorylase B"/>
    <property type="match status" value="1"/>
</dbReference>
<feature type="domain" description="Starch synthase catalytic" evidence="3">
    <location>
        <begin position="1"/>
        <end position="115"/>
    </location>
</feature>
<name>K1TZS6_9ZZZZ</name>
<reference evidence="4" key="1">
    <citation type="journal article" date="2013" name="Environ. Microbiol.">
        <title>Microbiota from the distal guts of lean and obese adolescents exhibit partial functional redundancy besides clear differences in community structure.</title>
        <authorList>
            <person name="Ferrer M."/>
            <person name="Ruiz A."/>
            <person name="Lanza F."/>
            <person name="Haange S.B."/>
            <person name="Oberbach A."/>
            <person name="Till H."/>
            <person name="Bargiela R."/>
            <person name="Campoy C."/>
            <person name="Segura M.T."/>
            <person name="Richter M."/>
            <person name="von Bergen M."/>
            <person name="Seifert J."/>
            <person name="Suarez A."/>
        </authorList>
    </citation>
    <scope>NUCLEOTIDE SEQUENCE</scope>
</reference>
<protein>
    <submittedName>
        <fullName evidence="4">Glycogen synthase-related protein</fullName>
    </submittedName>
</protein>
<comment type="caution">
    <text evidence="4">The sequence shown here is derived from an EMBL/GenBank/DDBJ whole genome shotgun (WGS) entry which is preliminary data.</text>
</comment>
<dbReference type="SUPFAM" id="SSF53756">
    <property type="entry name" value="UDP-Glycosyltransferase/glycogen phosphorylase"/>
    <property type="match status" value="1"/>
</dbReference>
<accession>K1TZS6</accession>
<dbReference type="GO" id="GO:0016757">
    <property type="term" value="F:glycosyltransferase activity"/>
    <property type="evidence" value="ECO:0007669"/>
    <property type="project" value="UniProtKB-KW"/>
</dbReference>
<sequence length="147" mass="16807">FFARGVLETVKKLRWTPTVVHCHGWFSSIVPIYLKKVFADDPIFKEVKIVVSLYGDGFDKPLDAGMKEKIANEGVKDKKLSILDTPSYENLCRYVMEYADGIILASDAVTPEIIELVRNSGKPLLEYQSPDAEDFFDNYNRFYDSIQ</sequence>
<evidence type="ECO:0000256" key="1">
    <source>
        <dbReference type="ARBA" id="ARBA00022676"/>
    </source>
</evidence>
<keyword evidence="1" id="KW-0328">Glycosyltransferase</keyword>
<dbReference type="InterPro" id="IPR013534">
    <property type="entry name" value="Starch_synth_cat_dom"/>
</dbReference>
<feature type="non-terminal residue" evidence="4">
    <location>
        <position position="1"/>
    </location>
</feature>
<evidence type="ECO:0000256" key="2">
    <source>
        <dbReference type="ARBA" id="ARBA00022679"/>
    </source>
</evidence>
<proteinExistence type="predicted"/>
<dbReference type="Pfam" id="PF08323">
    <property type="entry name" value="Glyco_transf_5"/>
    <property type="match status" value="1"/>
</dbReference>
<keyword evidence="2" id="KW-0808">Transferase</keyword>
<evidence type="ECO:0000313" key="4">
    <source>
        <dbReference type="EMBL" id="EKC75453.1"/>
    </source>
</evidence>
<organism evidence="4">
    <name type="scientific">human gut metagenome</name>
    <dbReference type="NCBI Taxonomy" id="408170"/>
    <lineage>
        <taxon>unclassified sequences</taxon>
        <taxon>metagenomes</taxon>
        <taxon>organismal metagenomes</taxon>
    </lineage>
</organism>
<evidence type="ECO:0000259" key="3">
    <source>
        <dbReference type="Pfam" id="PF08323"/>
    </source>
</evidence>
<dbReference type="EMBL" id="AJWZ01000891">
    <property type="protein sequence ID" value="EKC75453.1"/>
    <property type="molecule type" value="Genomic_DNA"/>
</dbReference>
<dbReference type="AlphaFoldDB" id="K1TZS6"/>